<dbReference type="EMBL" id="BBMS01000010">
    <property type="protein sequence ID" value="GAL25547.1"/>
    <property type="molecule type" value="Genomic_DNA"/>
</dbReference>
<comment type="caution">
    <text evidence="2">The sequence shown here is derived from an EMBL/GenBank/DDBJ whole genome shotgun (WGS) entry which is preliminary data.</text>
</comment>
<sequence>MAAQKLTKARLVQIIVMMTVLITAFSYRTMTHSDGKVVNCEANKPCAVSVGEKTITFLYQGDSKVLSVTKSKDLTIDVQNIETVLNESSKESTIQGVNLPAEIKVTDKNGESVLVQYQ</sequence>
<gene>
    <name evidence="2" type="ORF">JCM19239_3821</name>
</gene>
<keyword evidence="1" id="KW-0472">Membrane</keyword>
<evidence type="ECO:0000313" key="2">
    <source>
        <dbReference type="EMBL" id="GAL25547.1"/>
    </source>
</evidence>
<accession>A0ABQ0J9W3</accession>
<evidence type="ECO:0000256" key="1">
    <source>
        <dbReference type="SAM" id="Phobius"/>
    </source>
</evidence>
<feature type="transmembrane region" description="Helical" evidence="1">
    <location>
        <begin position="12"/>
        <end position="30"/>
    </location>
</feature>
<keyword evidence="3" id="KW-1185">Reference proteome</keyword>
<reference evidence="3" key="1">
    <citation type="submission" date="2014-09" db="EMBL/GenBank/DDBJ databases">
        <title>Vibrio variabilis JCM 19239. (C206) whole genome shotgun sequence.</title>
        <authorList>
            <person name="Sawabe T."/>
            <person name="Meirelles P."/>
            <person name="Nakanishi M."/>
            <person name="Sayaka M."/>
            <person name="Hattori M."/>
            <person name="Ohkuma M."/>
        </authorList>
    </citation>
    <scope>NUCLEOTIDE SEQUENCE [LARGE SCALE GENOMIC DNA]</scope>
    <source>
        <strain evidence="3">JCM 19239</strain>
    </source>
</reference>
<proteinExistence type="predicted"/>
<dbReference type="Proteomes" id="UP000029223">
    <property type="component" value="Unassembled WGS sequence"/>
</dbReference>
<keyword evidence="1" id="KW-1133">Transmembrane helix</keyword>
<organism evidence="2 3">
    <name type="scientific">Vibrio variabilis</name>
    <dbReference type="NCBI Taxonomy" id="990271"/>
    <lineage>
        <taxon>Bacteria</taxon>
        <taxon>Pseudomonadati</taxon>
        <taxon>Pseudomonadota</taxon>
        <taxon>Gammaproteobacteria</taxon>
        <taxon>Vibrionales</taxon>
        <taxon>Vibrionaceae</taxon>
        <taxon>Vibrio</taxon>
    </lineage>
</organism>
<name>A0ABQ0J9W3_9VIBR</name>
<evidence type="ECO:0000313" key="3">
    <source>
        <dbReference type="Proteomes" id="UP000029223"/>
    </source>
</evidence>
<protein>
    <submittedName>
        <fullName evidence="2">Uncharacterized protein</fullName>
    </submittedName>
</protein>
<keyword evidence="1" id="KW-0812">Transmembrane</keyword>